<dbReference type="InterPro" id="IPR011708">
    <property type="entry name" value="DNA_pol3_alpha_NTPase_dom"/>
</dbReference>
<evidence type="ECO:0000256" key="1">
    <source>
        <dbReference type="ARBA" id="ARBA00004496"/>
    </source>
</evidence>
<evidence type="ECO:0000256" key="10">
    <source>
        <dbReference type="ARBA" id="ARBA00022932"/>
    </source>
</evidence>
<dbReference type="GO" id="GO:0003676">
    <property type="term" value="F:nucleic acid binding"/>
    <property type="evidence" value="ECO:0007669"/>
    <property type="project" value="InterPro"/>
</dbReference>
<dbReference type="Gene3D" id="1.10.150.870">
    <property type="match status" value="1"/>
</dbReference>
<dbReference type="Pfam" id="PF01336">
    <property type="entry name" value="tRNA_anti-codon"/>
    <property type="match status" value="1"/>
</dbReference>
<dbReference type="GO" id="GO:0005737">
    <property type="term" value="C:cytoplasm"/>
    <property type="evidence" value="ECO:0007669"/>
    <property type="project" value="UniProtKB-SubCell"/>
</dbReference>
<keyword evidence="9" id="KW-0227">DNA damage</keyword>
<evidence type="ECO:0000256" key="12">
    <source>
        <dbReference type="ARBA" id="ARBA00049244"/>
    </source>
</evidence>
<dbReference type="EC" id="2.7.7.7" evidence="3"/>
<dbReference type="GO" id="GO:0003887">
    <property type="term" value="F:DNA-directed DNA polymerase activity"/>
    <property type="evidence" value="ECO:0007669"/>
    <property type="project" value="UniProtKB-KW"/>
</dbReference>
<feature type="region of interest" description="Disordered" evidence="13">
    <location>
        <begin position="1235"/>
        <end position="1315"/>
    </location>
</feature>
<comment type="catalytic activity">
    <reaction evidence="12">
        <text>DNA(n) + a 2'-deoxyribonucleoside 5'-triphosphate = DNA(n+1) + diphosphate</text>
        <dbReference type="Rhea" id="RHEA:22508"/>
        <dbReference type="Rhea" id="RHEA-COMP:17339"/>
        <dbReference type="Rhea" id="RHEA-COMP:17340"/>
        <dbReference type="ChEBI" id="CHEBI:33019"/>
        <dbReference type="ChEBI" id="CHEBI:61560"/>
        <dbReference type="ChEBI" id="CHEBI:173112"/>
        <dbReference type="EC" id="2.7.7.7"/>
    </reaction>
</comment>
<dbReference type="InterPro" id="IPR040982">
    <property type="entry name" value="DNA_pol3_finger"/>
</dbReference>
<evidence type="ECO:0000256" key="8">
    <source>
        <dbReference type="ARBA" id="ARBA00022705"/>
    </source>
</evidence>
<keyword evidence="11" id="KW-0234">DNA repair</keyword>
<evidence type="ECO:0000256" key="5">
    <source>
        <dbReference type="ARBA" id="ARBA00022490"/>
    </source>
</evidence>
<feature type="compositionally biased region" description="Basic and acidic residues" evidence="13">
    <location>
        <begin position="525"/>
        <end position="535"/>
    </location>
</feature>
<proteinExistence type="inferred from homology"/>
<evidence type="ECO:0000259" key="14">
    <source>
        <dbReference type="SMART" id="SM00481"/>
    </source>
</evidence>
<comment type="subcellular location">
    <subcellularLocation>
        <location evidence="1">Cytoplasm</location>
    </subcellularLocation>
</comment>
<dbReference type="GO" id="GO:0006260">
    <property type="term" value="P:DNA replication"/>
    <property type="evidence" value="ECO:0007669"/>
    <property type="project" value="UniProtKB-KW"/>
</dbReference>
<dbReference type="InterPro" id="IPR004013">
    <property type="entry name" value="PHP_dom"/>
</dbReference>
<evidence type="ECO:0000256" key="9">
    <source>
        <dbReference type="ARBA" id="ARBA00022763"/>
    </source>
</evidence>
<dbReference type="Pfam" id="PF17657">
    <property type="entry name" value="DNA_pol3_finger"/>
    <property type="match status" value="1"/>
</dbReference>
<evidence type="ECO:0000256" key="6">
    <source>
        <dbReference type="ARBA" id="ARBA00022679"/>
    </source>
</evidence>
<organism evidence="15">
    <name type="scientific">freshwater metagenome</name>
    <dbReference type="NCBI Taxonomy" id="449393"/>
    <lineage>
        <taxon>unclassified sequences</taxon>
        <taxon>metagenomes</taxon>
        <taxon>ecological metagenomes</taxon>
    </lineage>
</organism>
<dbReference type="GO" id="GO:0006281">
    <property type="term" value="P:DNA repair"/>
    <property type="evidence" value="ECO:0007669"/>
    <property type="project" value="UniProtKB-KW"/>
</dbReference>
<evidence type="ECO:0000256" key="4">
    <source>
        <dbReference type="ARBA" id="ARBA00017273"/>
    </source>
</evidence>
<evidence type="ECO:0000313" key="15">
    <source>
        <dbReference type="EMBL" id="CAB4920776.1"/>
    </source>
</evidence>
<dbReference type="SMART" id="SM00481">
    <property type="entry name" value="POLIIIAc"/>
    <property type="match status" value="1"/>
</dbReference>
<dbReference type="Gene3D" id="3.20.20.140">
    <property type="entry name" value="Metal-dependent hydrolases"/>
    <property type="match status" value="1"/>
</dbReference>
<keyword evidence="5" id="KW-0963">Cytoplasm</keyword>
<dbReference type="InterPro" id="IPR004805">
    <property type="entry name" value="DnaE2/DnaE/PolC"/>
</dbReference>
<dbReference type="Pfam" id="PF07733">
    <property type="entry name" value="DNA_pol3_alpha"/>
    <property type="match status" value="2"/>
</dbReference>
<dbReference type="InterPro" id="IPR004365">
    <property type="entry name" value="NA-bd_OB_tRNA"/>
</dbReference>
<reference evidence="15" key="1">
    <citation type="submission" date="2020-05" db="EMBL/GenBank/DDBJ databases">
        <authorList>
            <person name="Chiriac C."/>
            <person name="Salcher M."/>
            <person name="Ghai R."/>
            <person name="Kavagutti S V."/>
        </authorList>
    </citation>
    <scope>NUCLEOTIDE SEQUENCE</scope>
</reference>
<dbReference type="GO" id="GO:0008408">
    <property type="term" value="F:3'-5' exonuclease activity"/>
    <property type="evidence" value="ECO:0007669"/>
    <property type="project" value="InterPro"/>
</dbReference>
<dbReference type="Pfam" id="PF02811">
    <property type="entry name" value="PHP"/>
    <property type="match status" value="1"/>
</dbReference>
<feature type="compositionally biased region" description="Low complexity" evidence="13">
    <location>
        <begin position="501"/>
        <end position="516"/>
    </location>
</feature>
<dbReference type="PANTHER" id="PTHR32294">
    <property type="entry name" value="DNA POLYMERASE III SUBUNIT ALPHA"/>
    <property type="match status" value="1"/>
</dbReference>
<feature type="compositionally biased region" description="Gly residues" evidence="13">
    <location>
        <begin position="1235"/>
        <end position="1280"/>
    </location>
</feature>
<sequence>MPTAPYVELHCHSAYSFLDGASLPEELVLAAARQGHHALALTDHDGVSGAMEFAHAAAAAGLRALHGAEVTVRVDPAGPPLPPADMEPDPATRRHLTLLVRNGRGWANLCRLLTRAHQHTRDHPRRVRTAPWVTIADVCDLHEGLVCLSGCADHGVEEEPTLRVLMDAFGTEDLYVELQRRYLRGDREQGRRRERLARRLGLRCVATGNVHAHSKERALLQDALVAIRRHTTLDASEPARRGNHSHVLATPRAMVARLEDHPEAVAETVRLAERLEFDLTKQLGYSYPGAEDLEAGRTLAGVCDAAFAERFPAGHRHRRVARARLEEELALIGRLDLPGFFVLHHEILELAREVAVEVRGPSAARAVLPPGRGRGSSVSSIVCYLTGLSHVDPIESGLSLGRFLNDDVSGVPDIDLDFPRDIRAELIPRVHERFGTERAALVAAFPTYRARGAIREIGAALGLPAAELERVARASEGWSGHGVAGDIAMALGTEGAHVGDDGVPYGAAAGPAGPYPSTHPGDPGHPSKREERARQWEVGDGGVPFETTEGLVAGMPPGWHPAYVAGGPLGGRGAPGHPGFPGDASGRTLQDPWGVPGGGVLDTRDMPAGLPPDLDRPPRNRWEWLAKLSSLAHGLPRHLSQHSGGMVVATRPLVDCCPVVPAAMAGRQMVMWDKDSCSDAGFLKIDLLGLGMLSSVERCVELISDRRGEQIDLSRIPLDDPDTYDTIKRADTTGVFQIESRAQMGSLLRTQPENLEDLTIQVAIVRPGPIQGGAVNPYIERRQRMRTDPSFRVPYLHPSLEEPLGQTLGTIIFQDQVIDVSMAFAGFTAGQAEGLRRAMSRKRSKEALEAHFEAFVKGAQETHGNVSEELARQVWDMVRGFSGFGFPKAHGAAFGLLAYQSTWLRVHYGEEFLCSLLDEQPMGFYPPDALVHDAQRRGITVRAPDVRISRDHCTVEADGGVRIGLGYVRGVRAEDVAQLVGERDANGPWASLTDMVGRLGGGLPSLERLAWSGACDGLAVDDGVGESRARRAALWRVGAVAPGRRVAAGTQLALGLEAPEQPDLAAMSSWDRLIADYETTALTTGIHPLGLLRDRLADRRMATSADLRRLRHGSPVSVGGLVLARQRPGSAKGVVFLLLEDELGTVNLVIPPQVYARERLAVRTEPLVVAEGRLERHPSAGGQINVLVRRIRALDDVVPEARRQAATEVARLHRLSPEQLEQWRREQQERGLVAVGGGVAPGGGGRGPGGGGPGGGGRPGGPGGGPAGGDRPGRGTGGDGAPTPLRPAGEGGGRTGRFRDVAPAALNFGQGRSRR</sequence>
<dbReference type="PANTHER" id="PTHR32294:SF4">
    <property type="entry name" value="ERROR-PRONE DNA POLYMERASE"/>
    <property type="match status" value="1"/>
</dbReference>
<evidence type="ECO:0000256" key="13">
    <source>
        <dbReference type="SAM" id="MobiDB-lite"/>
    </source>
</evidence>
<dbReference type="Gene3D" id="2.40.50.140">
    <property type="entry name" value="Nucleic acid-binding proteins"/>
    <property type="match status" value="1"/>
</dbReference>
<dbReference type="SUPFAM" id="SSF89550">
    <property type="entry name" value="PHP domain-like"/>
    <property type="match status" value="1"/>
</dbReference>
<protein>
    <recommendedName>
        <fullName evidence="4">Error-prone DNA polymerase</fullName>
        <ecNumber evidence="3">2.7.7.7</ecNumber>
    </recommendedName>
</protein>
<dbReference type="EMBL" id="CAFBMK010000104">
    <property type="protein sequence ID" value="CAB4920776.1"/>
    <property type="molecule type" value="Genomic_DNA"/>
</dbReference>
<evidence type="ECO:0000256" key="11">
    <source>
        <dbReference type="ARBA" id="ARBA00023204"/>
    </source>
</evidence>
<dbReference type="InterPro" id="IPR012340">
    <property type="entry name" value="NA-bd_OB-fold"/>
</dbReference>
<accession>A0A6J7HR03</accession>
<dbReference type="InterPro" id="IPR003141">
    <property type="entry name" value="Pol/His_phosphatase_N"/>
</dbReference>
<gene>
    <name evidence="15" type="ORF">UFOPK3564_01819</name>
</gene>
<name>A0A6J7HR03_9ZZZZ</name>
<feature type="region of interest" description="Disordered" evidence="13">
    <location>
        <begin position="501"/>
        <end position="535"/>
    </location>
</feature>
<dbReference type="InterPro" id="IPR029460">
    <property type="entry name" value="DNAPol_HHH"/>
</dbReference>
<evidence type="ECO:0000256" key="7">
    <source>
        <dbReference type="ARBA" id="ARBA00022695"/>
    </source>
</evidence>
<keyword evidence="6" id="KW-0808">Transferase</keyword>
<feature type="domain" description="Polymerase/histidinol phosphatase N-terminal" evidence="14">
    <location>
        <begin position="7"/>
        <end position="74"/>
    </location>
</feature>
<evidence type="ECO:0000256" key="2">
    <source>
        <dbReference type="ARBA" id="ARBA00007391"/>
    </source>
</evidence>
<keyword evidence="10" id="KW-0239">DNA-directed DNA polymerase</keyword>
<evidence type="ECO:0000256" key="3">
    <source>
        <dbReference type="ARBA" id="ARBA00012417"/>
    </source>
</evidence>
<comment type="similarity">
    <text evidence="2">Belongs to the DNA polymerase type-C family. DnaE2 subfamily.</text>
</comment>
<dbReference type="Pfam" id="PF14579">
    <property type="entry name" value="HHH_6"/>
    <property type="match status" value="1"/>
</dbReference>
<keyword evidence="7" id="KW-0548">Nucleotidyltransferase</keyword>
<dbReference type="CDD" id="cd04485">
    <property type="entry name" value="DnaE_OBF"/>
    <property type="match status" value="1"/>
</dbReference>
<dbReference type="InterPro" id="IPR016195">
    <property type="entry name" value="Pol/histidinol_Pase-like"/>
</dbReference>
<keyword evidence="8" id="KW-0235">DNA replication</keyword>